<evidence type="ECO:0000313" key="2">
    <source>
        <dbReference type="Proteomes" id="UP000637074"/>
    </source>
</evidence>
<keyword evidence="2" id="KW-1185">Reference proteome</keyword>
<comment type="caution">
    <text evidence="1">The sequence shown here is derived from an EMBL/GenBank/DDBJ whole genome shotgun (WGS) entry which is preliminary data.</text>
</comment>
<proteinExistence type="predicted"/>
<name>A0ABQ3N8Y0_9BACI</name>
<sequence>MKKFKKGLEIFASRSLFDCEISCELSCEVYVILLFDSVCDLPFCTSQVNPLPDKGVGFSFVYVAKGLSCMVHF</sequence>
<gene>
    <name evidence="1" type="ORF">AM1BK_39530</name>
</gene>
<dbReference type="EMBL" id="BNDS01000022">
    <property type="protein sequence ID" value="GHI00411.1"/>
    <property type="molecule type" value="Genomic_DNA"/>
</dbReference>
<organism evidence="1 2">
    <name type="scientific">Neobacillus kokaensis</name>
    <dbReference type="NCBI Taxonomy" id="2759023"/>
    <lineage>
        <taxon>Bacteria</taxon>
        <taxon>Bacillati</taxon>
        <taxon>Bacillota</taxon>
        <taxon>Bacilli</taxon>
        <taxon>Bacillales</taxon>
        <taxon>Bacillaceae</taxon>
        <taxon>Neobacillus</taxon>
    </lineage>
</organism>
<reference evidence="1 2" key="1">
    <citation type="journal article" date="2022" name="Int. J. Syst. Evol. Microbiol.">
        <title>Neobacillus kokaensis sp. nov., isolated from soil.</title>
        <authorList>
            <person name="Yuki K."/>
            <person name="Matsubara H."/>
            <person name="Yamaguchi S."/>
        </authorList>
    </citation>
    <scope>NUCLEOTIDE SEQUENCE [LARGE SCALE GENOMIC DNA]</scope>
    <source>
        <strain evidence="1 2">LOB 377</strain>
    </source>
</reference>
<protein>
    <submittedName>
        <fullName evidence="1">Uncharacterized protein</fullName>
    </submittedName>
</protein>
<dbReference type="Proteomes" id="UP000637074">
    <property type="component" value="Unassembled WGS sequence"/>
</dbReference>
<evidence type="ECO:0000313" key="1">
    <source>
        <dbReference type="EMBL" id="GHI00411.1"/>
    </source>
</evidence>
<accession>A0ABQ3N8Y0</accession>